<feature type="non-terminal residue" evidence="2">
    <location>
        <position position="1"/>
    </location>
</feature>
<evidence type="ECO:0000256" key="1">
    <source>
        <dbReference type="SAM" id="MobiDB-lite"/>
    </source>
</evidence>
<evidence type="ECO:0000313" key="3">
    <source>
        <dbReference type="Proteomes" id="UP001303760"/>
    </source>
</evidence>
<dbReference type="EMBL" id="MU860400">
    <property type="protein sequence ID" value="KAK4234216.1"/>
    <property type="molecule type" value="Genomic_DNA"/>
</dbReference>
<evidence type="ECO:0000313" key="2">
    <source>
        <dbReference type="EMBL" id="KAK4234216.1"/>
    </source>
</evidence>
<accession>A0AAN7C2L5</accession>
<protein>
    <submittedName>
        <fullName evidence="2">Uncharacterized protein</fullName>
    </submittedName>
</protein>
<comment type="caution">
    <text evidence="2">The sequence shown here is derived from an EMBL/GenBank/DDBJ whole genome shotgun (WGS) entry which is preliminary data.</text>
</comment>
<gene>
    <name evidence="2" type="ORF">C8A03DRAFT_18838</name>
</gene>
<dbReference type="Proteomes" id="UP001303760">
    <property type="component" value="Unassembled WGS sequence"/>
</dbReference>
<organism evidence="2 3">
    <name type="scientific">Achaetomium macrosporum</name>
    <dbReference type="NCBI Taxonomy" id="79813"/>
    <lineage>
        <taxon>Eukaryota</taxon>
        <taxon>Fungi</taxon>
        <taxon>Dikarya</taxon>
        <taxon>Ascomycota</taxon>
        <taxon>Pezizomycotina</taxon>
        <taxon>Sordariomycetes</taxon>
        <taxon>Sordariomycetidae</taxon>
        <taxon>Sordariales</taxon>
        <taxon>Chaetomiaceae</taxon>
        <taxon>Achaetomium</taxon>
    </lineage>
</organism>
<dbReference type="AlphaFoldDB" id="A0AAN7C2L5"/>
<reference evidence="2" key="1">
    <citation type="journal article" date="2023" name="Mol. Phylogenet. Evol.">
        <title>Genome-scale phylogeny and comparative genomics of the fungal order Sordariales.</title>
        <authorList>
            <person name="Hensen N."/>
            <person name="Bonometti L."/>
            <person name="Westerberg I."/>
            <person name="Brannstrom I.O."/>
            <person name="Guillou S."/>
            <person name="Cros-Aarteil S."/>
            <person name="Calhoun S."/>
            <person name="Haridas S."/>
            <person name="Kuo A."/>
            <person name="Mondo S."/>
            <person name="Pangilinan J."/>
            <person name="Riley R."/>
            <person name="LaButti K."/>
            <person name="Andreopoulos B."/>
            <person name="Lipzen A."/>
            <person name="Chen C."/>
            <person name="Yan M."/>
            <person name="Daum C."/>
            <person name="Ng V."/>
            <person name="Clum A."/>
            <person name="Steindorff A."/>
            <person name="Ohm R.A."/>
            <person name="Martin F."/>
            <person name="Silar P."/>
            <person name="Natvig D.O."/>
            <person name="Lalanne C."/>
            <person name="Gautier V."/>
            <person name="Ament-Velasquez S.L."/>
            <person name="Kruys A."/>
            <person name="Hutchinson M.I."/>
            <person name="Powell A.J."/>
            <person name="Barry K."/>
            <person name="Miller A.N."/>
            <person name="Grigoriev I.V."/>
            <person name="Debuchy R."/>
            <person name="Gladieux P."/>
            <person name="Hiltunen Thoren M."/>
            <person name="Johannesson H."/>
        </authorList>
    </citation>
    <scope>NUCLEOTIDE SEQUENCE</scope>
    <source>
        <strain evidence="2">CBS 532.94</strain>
    </source>
</reference>
<sequence>LELALELQHEDLERLKKAAKGKGREGETGDLNFAIQLYEAELALCTLIASDQSMYESIARAVRLDADLIGTILLEEEQAALDREFARILDEQLLAKLEALYVSPEEHPAESSTRAASRPVPRTRGGEQPKIECTGCGDKRYHLDVSRCVL</sequence>
<feature type="region of interest" description="Disordered" evidence="1">
    <location>
        <begin position="105"/>
        <end position="127"/>
    </location>
</feature>
<name>A0AAN7C2L5_9PEZI</name>
<keyword evidence="3" id="KW-1185">Reference proteome</keyword>
<reference evidence="2" key="2">
    <citation type="submission" date="2023-05" db="EMBL/GenBank/DDBJ databases">
        <authorList>
            <consortium name="Lawrence Berkeley National Laboratory"/>
            <person name="Steindorff A."/>
            <person name="Hensen N."/>
            <person name="Bonometti L."/>
            <person name="Westerberg I."/>
            <person name="Brannstrom I.O."/>
            <person name="Guillou S."/>
            <person name="Cros-Aarteil S."/>
            <person name="Calhoun S."/>
            <person name="Haridas S."/>
            <person name="Kuo A."/>
            <person name="Mondo S."/>
            <person name="Pangilinan J."/>
            <person name="Riley R."/>
            <person name="Labutti K."/>
            <person name="Andreopoulos B."/>
            <person name="Lipzen A."/>
            <person name="Chen C."/>
            <person name="Yanf M."/>
            <person name="Daum C."/>
            <person name="Ng V."/>
            <person name="Clum A."/>
            <person name="Ohm R."/>
            <person name="Martin F."/>
            <person name="Silar P."/>
            <person name="Natvig D."/>
            <person name="Lalanne C."/>
            <person name="Gautier V."/>
            <person name="Ament-Velasquez S.L."/>
            <person name="Kruys A."/>
            <person name="Hutchinson M.I."/>
            <person name="Powell A.J."/>
            <person name="Barry K."/>
            <person name="Miller A.N."/>
            <person name="Grigoriev I.V."/>
            <person name="Debuchy R."/>
            <person name="Gladieux P."/>
            <person name="Thoren M.H."/>
            <person name="Johannesson H."/>
        </authorList>
    </citation>
    <scope>NUCLEOTIDE SEQUENCE</scope>
    <source>
        <strain evidence="2">CBS 532.94</strain>
    </source>
</reference>
<proteinExistence type="predicted"/>